<dbReference type="InterPro" id="IPR002889">
    <property type="entry name" value="WSC_carb-bd"/>
</dbReference>
<evidence type="ECO:0000259" key="3">
    <source>
        <dbReference type="PROSITE" id="PS51212"/>
    </source>
</evidence>
<feature type="compositionally biased region" description="Acidic residues" evidence="1">
    <location>
        <begin position="390"/>
        <end position="415"/>
    </location>
</feature>
<dbReference type="InterPro" id="IPR016186">
    <property type="entry name" value="C-type_lectin-like/link_sf"/>
</dbReference>
<accession>A0A815EGC9</accession>
<feature type="transmembrane region" description="Helical" evidence="2">
    <location>
        <begin position="1157"/>
        <end position="1179"/>
    </location>
</feature>
<reference evidence="4" key="1">
    <citation type="submission" date="2021-02" db="EMBL/GenBank/DDBJ databases">
        <authorList>
            <person name="Nowell W R."/>
        </authorList>
    </citation>
    <scope>NUCLEOTIDE SEQUENCE</scope>
</reference>
<protein>
    <recommendedName>
        <fullName evidence="3">WSC domain-containing protein</fullName>
    </recommendedName>
</protein>
<dbReference type="AlphaFoldDB" id="A0A815EGC9"/>
<keyword evidence="2" id="KW-0812">Transmembrane</keyword>
<feature type="region of interest" description="Disordered" evidence="1">
    <location>
        <begin position="384"/>
        <end position="416"/>
    </location>
</feature>
<organism evidence="4 5">
    <name type="scientific">Rotaria sordida</name>
    <dbReference type="NCBI Taxonomy" id="392033"/>
    <lineage>
        <taxon>Eukaryota</taxon>
        <taxon>Metazoa</taxon>
        <taxon>Spiralia</taxon>
        <taxon>Gnathifera</taxon>
        <taxon>Rotifera</taxon>
        <taxon>Eurotatoria</taxon>
        <taxon>Bdelloidea</taxon>
        <taxon>Philodinida</taxon>
        <taxon>Philodinidae</taxon>
        <taxon>Rotaria</taxon>
    </lineage>
</organism>
<keyword evidence="2" id="KW-0472">Membrane</keyword>
<evidence type="ECO:0000313" key="4">
    <source>
        <dbReference type="EMBL" id="CAF1311053.1"/>
    </source>
</evidence>
<name>A0A815EGC9_9BILA</name>
<dbReference type="Proteomes" id="UP000663889">
    <property type="component" value="Unassembled WGS sequence"/>
</dbReference>
<dbReference type="SUPFAM" id="SSF56436">
    <property type="entry name" value="C-type lectin-like"/>
    <property type="match status" value="3"/>
</dbReference>
<evidence type="ECO:0000313" key="5">
    <source>
        <dbReference type="Proteomes" id="UP000663889"/>
    </source>
</evidence>
<feature type="domain" description="WSC" evidence="3">
    <location>
        <begin position="658"/>
        <end position="760"/>
    </location>
</feature>
<dbReference type="EMBL" id="CAJNOU010002320">
    <property type="protein sequence ID" value="CAF1311053.1"/>
    <property type="molecule type" value="Genomic_DNA"/>
</dbReference>
<evidence type="ECO:0000256" key="2">
    <source>
        <dbReference type="SAM" id="Phobius"/>
    </source>
</evidence>
<gene>
    <name evidence="4" type="ORF">SEV965_LOCUS26796</name>
</gene>
<feature type="domain" description="WSC" evidence="3">
    <location>
        <begin position="544"/>
        <end position="640"/>
    </location>
</feature>
<dbReference type="InterPro" id="IPR016187">
    <property type="entry name" value="CTDL_fold"/>
</dbReference>
<evidence type="ECO:0000256" key="1">
    <source>
        <dbReference type="SAM" id="MobiDB-lite"/>
    </source>
</evidence>
<sequence length="1214" mass="139731">MEPTLCFRLCDTPIIYIQRSICRCSWGGLMDYSRRRNTYCSTACPKPGYRKVTTNISCGGSEYYSAYAENQFYTKHAHLFDYRIQFKSCEFRNSSSDFDILQVKIDELSEKLALNKLERCAAACLDQNKTTQSIAFNSDNNQCLCITQKELNIDSNRILNLTILPNNTCDLYCDNTFGDSNIEHKFKCGSKNDSRIWAIYDLSGLCPIDFIYVKELKECMSSYSGRWNSCPSSSTRYTYDGKLKWDVFLKIIDQLNLTKSTVLIDFEDYYSIDSAWKCLKQYSYGSDRTSYVYSYSTLYILENGCLRLESNSGYSFLSASRLCITYSTSLVSSSGYSTVYYRYRPSINPISYDCPMNWLDLNKHCYRISDTSKTIQEAKKNCISVSQSTDSEEHEDSAESINDDDDDDDDDDDGVSYDIMTKINDKNKDNINKLHRGEVVQYSSQWQGRLGFFLLDTHIASDVLTNQYNKNIQSINSNVNINRSSINEFQMINTDNSTNNNESCLVFTRSVINSIENSIITKTSINNCSKARHVLCARKSIIDSNSLIGCFHKPLTLDLPSIISNHLTYKLCLSICQSLKTKLAIIQINKCYCLNAGVTWINGTTRNNFNHRKLDCGRPCLGNKHEHCGDENTIVVYNITRSLSYYEVSLSAESSNPDFIYDSCVYLHSVNRSIMYQFNIKHIYNIHPRHCLEICNKYHQNYALINGNKCLCTNKPPKRRKLSNYFTPQDFYCNRECLGNYFYTCGSINNASLYSVYTMKLHCSKGFTLDEDKKRCMYDDTSKKSHVFPDAQSHCKSIGGIIAKINDILEIQEVLPSSFFRLTSSYRYSSDDLYSSSDMLNRKKYFWIDRTYNFINTSQTSNRPIRRCTETSNDIDSHCIVLRLEKIIIGNVISYEQCLTESDECLPESAIPVCVDKHIEPNLTIIHPIKHGSSSIISINTSIDYTCGDDKTYHFINNYCYKVDFHETTWNEAKNKCEHDNATLFIPEKTMMIQMIKELVLHRRIYTWSGIVHVGLVYDNKKRNIIRYDTNNENTSEYLSNTESSYSLCKRTFLDHYKKLSSLSKLSTENKKALKSQQIGCGYLDFQSETNPSISCNEVTCKQLATVICQKLPIRKTETILTKRSYIDESIDDDSSDSLSNNESDNKKANSSITRDFAPVFFILGITFSFILLILVNVFHKQYQIRKTNNKSHKRLNNHSMYSLVSTTNEFNLN</sequence>
<proteinExistence type="predicted"/>
<comment type="caution">
    <text evidence="4">The sequence shown here is derived from an EMBL/GenBank/DDBJ whole genome shotgun (WGS) entry which is preliminary data.</text>
</comment>
<dbReference type="PROSITE" id="PS51212">
    <property type="entry name" value="WSC"/>
    <property type="match status" value="2"/>
</dbReference>
<feature type="region of interest" description="Disordered" evidence="1">
    <location>
        <begin position="1131"/>
        <end position="1150"/>
    </location>
</feature>
<dbReference type="Gene3D" id="3.10.100.10">
    <property type="entry name" value="Mannose-Binding Protein A, subunit A"/>
    <property type="match status" value="2"/>
</dbReference>
<keyword evidence="2" id="KW-1133">Transmembrane helix</keyword>
<dbReference type="Pfam" id="PF01822">
    <property type="entry name" value="WSC"/>
    <property type="match status" value="1"/>
</dbReference>